<dbReference type="OrthoDB" id="416454at2759"/>
<accession>A0A8X7CEV8</accession>
<evidence type="ECO:0000313" key="2">
    <source>
        <dbReference type="Proteomes" id="UP000886998"/>
    </source>
</evidence>
<keyword evidence="1" id="KW-0808">Transferase</keyword>
<gene>
    <name evidence="1" type="primary">RTase</name>
    <name evidence="1" type="ORF">TNIN_328671</name>
</gene>
<keyword evidence="1" id="KW-0548">Nucleotidyltransferase</keyword>
<keyword evidence="1" id="KW-0695">RNA-directed DNA polymerase</keyword>
<sequence>MDIILQLPNKKAPGKDGIKNIALKALPLNAITNITKIFNSCLQQNYFPQEWKHALITVIPKAGKGARFTENYRPISLISSLGKIFEKILLQHINRHCEENNIIPEFQQLFRFHTKPPYSTNCSE</sequence>
<dbReference type="EMBL" id="BMAV01017721">
    <property type="protein sequence ID" value="GFY69619.1"/>
    <property type="molecule type" value="Genomic_DNA"/>
</dbReference>
<proteinExistence type="predicted"/>
<organism evidence="1 2">
    <name type="scientific">Trichonephila inaurata madagascariensis</name>
    <dbReference type="NCBI Taxonomy" id="2747483"/>
    <lineage>
        <taxon>Eukaryota</taxon>
        <taxon>Metazoa</taxon>
        <taxon>Ecdysozoa</taxon>
        <taxon>Arthropoda</taxon>
        <taxon>Chelicerata</taxon>
        <taxon>Arachnida</taxon>
        <taxon>Araneae</taxon>
        <taxon>Araneomorphae</taxon>
        <taxon>Entelegynae</taxon>
        <taxon>Araneoidea</taxon>
        <taxon>Nephilidae</taxon>
        <taxon>Trichonephila</taxon>
        <taxon>Trichonephila inaurata</taxon>
    </lineage>
</organism>
<name>A0A8X7CEV8_9ARAC</name>
<reference evidence="1" key="1">
    <citation type="submission" date="2020-08" db="EMBL/GenBank/DDBJ databases">
        <title>Multicomponent nature underlies the extraordinary mechanical properties of spider dragline silk.</title>
        <authorList>
            <person name="Kono N."/>
            <person name="Nakamura H."/>
            <person name="Mori M."/>
            <person name="Yoshida Y."/>
            <person name="Ohtoshi R."/>
            <person name="Malay A.D."/>
            <person name="Moran D.A.P."/>
            <person name="Tomita M."/>
            <person name="Numata K."/>
            <person name="Arakawa K."/>
        </authorList>
    </citation>
    <scope>NUCLEOTIDE SEQUENCE</scope>
</reference>
<dbReference type="Proteomes" id="UP000886998">
    <property type="component" value="Unassembled WGS sequence"/>
</dbReference>
<dbReference type="AlphaFoldDB" id="A0A8X7CEV8"/>
<keyword evidence="2" id="KW-1185">Reference proteome</keyword>
<comment type="caution">
    <text evidence="1">The sequence shown here is derived from an EMBL/GenBank/DDBJ whole genome shotgun (WGS) entry which is preliminary data.</text>
</comment>
<evidence type="ECO:0000313" key="1">
    <source>
        <dbReference type="EMBL" id="GFY69619.1"/>
    </source>
</evidence>
<dbReference type="GO" id="GO:0003964">
    <property type="term" value="F:RNA-directed DNA polymerase activity"/>
    <property type="evidence" value="ECO:0007669"/>
    <property type="project" value="UniProtKB-KW"/>
</dbReference>
<protein>
    <submittedName>
        <fullName evidence="1">Probable RNA-directed DNA polymerase from transposon BS</fullName>
    </submittedName>
</protein>
<dbReference type="PANTHER" id="PTHR19446">
    <property type="entry name" value="REVERSE TRANSCRIPTASES"/>
    <property type="match status" value="1"/>
</dbReference>